<protein>
    <submittedName>
        <fullName evidence="2">Uncharacterized protein</fullName>
    </submittedName>
</protein>
<evidence type="ECO:0000256" key="1">
    <source>
        <dbReference type="SAM" id="Phobius"/>
    </source>
</evidence>
<dbReference type="RefSeq" id="WP_346820869.1">
    <property type="nucleotide sequence ID" value="NZ_JBDKWZ010000004.1"/>
</dbReference>
<keyword evidence="1" id="KW-1133">Transmembrane helix</keyword>
<feature type="transmembrane region" description="Helical" evidence="1">
    <location>
        <begin position="9"/>
        <end position="27"/>
    </location>
</feature>
<gene>
    <name evidence="2" type="ORF">AAG747_09210</name>
</gene>
<feature type="transmembrane region" description="Helical" evidence="1">
    <location>
        <begin position="65"/>
        <end position="81"/>
    </location>
</feature>
<organism evidence="2 3">
    <name type="scientific">Rapidithrix thailandica</name>
    <dbReference type="NCBI Taxonomy" id="413964"/>
    <lineage>
        <taxon>Bacteria</taxon>
        <taxon>Pseudomonadati</taxon>
        <taxon>Bacteroidota</taxon>
        <taxon>Cytophagia</taxon>
        <taxon>Cytophagales</taxon>
        <taxon>Flammeovirgaceae</taxon>
        <taxon>Rapidithrix</taxon>
    </lineage>
</organism>
<feature type="transmembrane region" description="Helical" evidence="1">
    <location>
        <begin position="165"/>
        <end position="183"/>
    </location>
</feature>
<dbReference type="AlphaFoldDB" id="A0AAW9S9S2"/>
<feature type="transmembrane region" description="Helical" evidence="1">
    <location>
        <begin position="33"/>
        <end position="53"/>
    </location>
</feature>
<accession>A0AAW9S9S2</accession>
<sequence length="184" mass="19929">MKPRIIRGTSFLVIVILHMVFIASILFEKINTTPILVIMCMISVFVTLAYVKVPLRHDTHFMDDFSVVLLVALGAAISYYFNIQLGLGPVLSVGLIGTVASFVPKINKKSERLQLVPGSIYCGSFIGMTKPSIATDWHFVLLAGTLAGILLVFSKGVFHGMGGKLGTIAFGGVALASLFLFLFF</sequence>
<keyword evidence="1" id="KW-0812">Transmembrane</keyword>
<name>A0AAW9S9S2_9BACT</name>
<evidence type="ECO:0000313" key="2">
    <source>
        <dbReference type="EMBL" id="MEN7548088.1"/>
    </source>
</evidence>
<feature type="transmembrane region" description="Helical" evidence="1">
    <location>
        <begin position="139"/>
        <end position="158"/>
    </location>
</feature>
<evidence type="ECO:0000313" key="3">
    <source>
        <dbReference type="Proteomes" id="UP001403385"/>
    </source>
</evidence>
<reference evidence="2 3" key="1">
    <citation type="submission" date="2024-04" db="EMBL/GenBank/DDBJ databases">
        <title>Novel genus in family Flammeovirgaceae.</title>
        <authorList>
            <person name="Nguyen T.H."/>
            <person name="Vuong T.Q."/>
            <person name="Le H."/>
            <person name="Kim S.-G."/>
        </authorList>
    </citation>
    <scope>NUCLEOTIDE SEQUENCE [LARGE SCALE GENOMIC DNA]</scope>
    <source>
        <strain evidence="2 3">JCM 23209</strain>
    </source>
</reference>
<dbReference type="EMBL" id="JBDKWZ010000004">
    <property type="protein sequence ID" value="MEN7548088.1"/>
    <property type="molecule type" value="Genomic_DNA"/>
</dbReference>
<proteinExistence type="predicted"/>
<dbReference type="Proteomes" id="UP001403385">
    <property type="component" value="Unassembled WGS sequence"/>
</dbReference>
<comment type="caution">
    <text evidence="2">The sequence shown here is derived from an EMBL/GenBank/DDBJ whole genome shotgun (WGS) entry which is preliminary data.</text>
</comment>
<keyword evidence="3" id="KW-1185">Reference proteome</keyword>
<keyword evidence="1" id="KW-0472">Membrane</keyword>